<feature type="domain" description="Carbohydrate kinase FGGY C-terminal" evidence="5">
    <location>
        <begin position="252"/>
        <end position="411"/>
    </location>
</feature>
<dbReference type="InterPro" id="IPR018484">
    <property type="entry name" value="FGGY_N"/>
</dbReference>
<dbReference type="PATRIC" id="fig|1423738.3.peg.725"/>
<dbReference type="InterPro" id="IPR050406">
    <property type="entry name" value="FGGY_Carb_Kinase"/>
</dbReference>
<dbReference type="PANTHER" id="PTHR43095:SF2">
    <property type="entry name" value="GLUCONOKINASE"/>
    <property type="match status" value="1"/>
</dbReference>
<dbReference type="InterPro" id="IPR018485">
    <property type="entry name" value="FGGY_C"/>
</dbReference>
<evidence type="ECO:0000313" key="7">
    <source>
        <dbReference type="Proteomes" id="UP000051813"/>
    </source>
</evidence>
<dbReference type="InterPro" id="IPR000577">
    <property type="entry name" value="Carb_kinase_FGGY"/>
</dbReference>
<protein>
    <submittedName>
        <fullName evidence="6">Gluconate kinase</fullName>
    </submittedName>
</protein>
<dbReference type="CDD" id="cd07770">
    <property type="entry name" value="ASKHA_NBD_FGGY_GntK"/>
    <property type="match status" value="1"/>
</dbReference>
<evidence type="ECO:0000259" key="4">
    <source>
        <dbReference type="Pfam" id="PF00370"/>
    </source>
</evidence>
<evidence type="ECO:0000256" key="1">
    <source>
        <dbReference type="ARBA" id="ARBA00009156"/>
    </source>
</evidence>
<dbReference type="STRING" id="1423738.FC84_GL000716"/>
<keyword evidence="2" id="KW-0808">Transferase</keyword>
<dbReference type="Pfam" id="PF00370">
    <property type="entry name" value="FGGY_N"/>
    <property type="match status" value="1"/>
</dbReference>
<dbReference type="OrthoDB" id="9805576at2"/>
<dbReference type="InterPro" id="IPR043129">
    <property type="entry name" value="ATPase_NBD"/>
</dbReference>
<dbReference type="GO" id="GO:0016301">
    <property type="term" value="F:kinase activity"/>
    <property type="evidence" value="ECO:0007669"/>
    <property type="project" value="UniProtKB-KW"/>
</dbReference>
<proteinExistence type="inferred from homology"/>
<sequence length="461" mass="50481">MKDLFLGIDIGTTAIKIGVIASGAFVNQQTLPLQTFYGDNGAKYQSAQELLAQIKQGITNIPLDWRQLIATISFSAPMHSCWPVTPGQENDQIFIWADTQAQATIRDFQQSNQAKDFYLKTGTPIHPMSPFAKIKYFHEQTQYSTSTKWYGIKELVLQAFTGVARIDLATASATGLLNLSTCQWDREILTALAIDEDQLAELADTTARFSLVPSLASQLALPLNATVVAGASDGCLAAFAGYQTTGTANSLTIGTSAAVRKVSSVTALDSIHQNFCYYLNADQYVIGAPSNNGGNVIAWASEKFAQHASEFHAEIPTILQQSPIGANGVRFMPFLNGERAPYWDANKQAEFKNMTIKTTRADLIRSVFEGMLLNLHQLTDLVGVNGPITISGGVFQSTALQQLTADILGLDCWLSAANEPIAGLYMLITGQQLQTTIATHKIKFNPQVHQQYQQYYQHYFD</sequence>
<dbReference type="PIRSF" id="PIRSF000538">
    <property type="entry name" value="GlpK"/>
    <property type="match status" value="1"/>
</dbReference>
<dbReference type="PANTHER" id="PTHR43095">
    <property type="entry name" value="SUGAR KINASE"/>
    <property type="match status" value="1"/>
</dbReference>
<name>A0A0R2BKF1_9LACO</name>
<dbReference type="Pfam" id="PF02782">
    <property type="entry name" value="FGGY_C"/>
    <property type="match status" value="1"/>
</dbReference>
<keyword evidence="3 6" id="KW-0418">Kinase</keyword>
<evidence type="ECO:0000256" key="3">
    <source>
        <dbReference type="ARBA" id="ARBA00022777"/>
    </source>
</evidence>
<evidence type="ECO:0000259" key="5">
    <source>
        <dbReference type="Pfam" id="PF02782"/>
    </source>
</evidence>
<evidence type="ECO:0000313" key="6">
    <source>
        <dbReference type="EMBL" id="KRM80013.1"/>
    </source>
</evidence>
<evidence type="ECO:0000256" key="2">
    <source>
        <dbReference type="ARBA" id="ARBA00022679"/>
    </source>
</evidence>
<accession>A0A0R2BKF1</accession>
<dbReference type="RefSeq" id="WP_057754168.1">
    <property type="nucleotide sequence ID" value="NZ_AYYK01000001.1"/>
</dbReference>
<organism evidence="6 7">
    <name type="scientific">Lapidilactobacillus dextrinicus DSM 20335</name>
    <dbReference type="NCBI Taxonomy" id="1423738"/>
    <lineage>
        <taxon>Bacteria</taxon>
        <taxon>Bacillati</taxon>
        <taxon>Bacillota</taxon>
        <taxon>Bacilli</taxon>
        <taxon>Lactobacillales</taxon>
        <taxon>Lactobacillaceae</taxon>
        <taxon>Lapidilactobacillus</taxon>
    </lineage>
</organism>
<dbReference type="Proteomes" id="UP000051813">
    <property type="component" value="Unassembled WGS sequence"/>
</dbReference>
<keyword evidence="7" id="KW-1185">Reference proteome</keyword>
<feature type="domain" description="Carbohydrate kinase FGGY N-terminal" evidence="4">
    <location>
        <begin position="5"/>
        <end position="239"/>
    </location>
</feature>
<dbReference type="Gene3D" id="3.30.420.40">
    <property type="match status" value="2"/>
</dbReference>
<comment type="caution">
    <text evidence="6">The sequence shown here is derived from an EMBL/GenBank/DDBJ whole genome shotgun (WGS) entry which is preliminary data.</text>
</comment>
<dbReference type="GO" id="GO:0005975">
    <property type="term" value="P:carbohydrate metabolic process"/>
    <property type="evidence" value="ECO:0007669"/>
    <property type="project" value="InterPro"/>
</dbReference>
<comment type="similarity">
    <text evidence="1">Belongs to the FGGY kinase family.</text>
</comment>
<reference evidence="6 7" key="1">
    <citation type="journal article" date="2015" name="Genome Announc.">
        <title>Expanding the biotechnology potential of lactobacilli through comparative genomics of 213 strains and associated genera.</title>
        <authorList>
            <person name="Sun Z."/>
            <person name="Harris H.M."/>
            <person name="McCann A."/>
            <person name="Guo C."/>
            <person name="Argimon S."/>
            <person name="Zhang W."/>
            <person name="Yang X."/>
            <person name="Jeffery I.B."/>
            <person name="Cooney J.C."/>
            <person name="Kagawa T.F."/>
            <person name="Liu W."/>
            <person name="Song Y."/>
            <person name="Salvetti E."/>
            <person name="Wrobel A."/>
            <person name="Rasinkangas P."/>
            <person name="Parkhill J."/>
            <person name="Rea M.C."/>
            <person name="O'Sullivan O."/>
            <person name="Ritari J."/>
            <person name="Douillard F.P."/>
            <person name="Paul Ross R."/>
            <person name="Yang R."/>
            <person name="Briner A.E."/>
            <person name="Felis G.E."/>
            <person name="de Vos W.M."/>
            <person name="Barrangou R."/>
            <person name="Klaenhammer T.R."/>
            <person name="Caufield P.W."/>
            <person name="Cui Y."/>
            <person name="Zhang H."/>
            <person name="O'Toole P.W."/>
        </authorList>
    </citation>
    <scope>NUCLEOTIDE SEQUENCE [LARGE SCALE GENOMIC DNA]</scope>
    <source>
        <strain evidence="6 7">DSM 20335</strain>
    </source>
</reference>
<gene>
    <name evidence="6" type="ORF">FC84_GL000716</name>
</gene>
<dbReference type="EMBL" id="AYYK01000001">
    <property type="protein sequence ID" value="KRM80013.1"/>
    <property type="molecule type" value="Genomic_DNA"/>
</dbReference>
<dbReference type="SUPFAM" id="SSF53067">
    <property type="entry name" value="Actin-like ATPase domain"/>
    <property type="match status" value="2"/>
</dbReference>
<dbReference type="AlphaFoldDB" id="A0A0R2BKF1"/>